<evidence type="ECO:0000256" key="1">
    <source>
        <dbReference type="SAM" id="SignalP"/>
    </source>
</evidence>
<accession>A0AA36IU45</accession>
<sequence length="239" mass="26178">MRICGPSRLFAPLVLGLRLPMSILPGPCRYGIHCVRHDCCFVHPQGRLIDSDISRPRQKNAQVVIMRNDGTLRVLLQLRSLSMPVMPGHLATVGGMRDRTDPDSSVTAIREVFEETGLLDVGHLQGAESALQKRAEESGAPAPQRFFKFAEGANVDWWVLLLTGPGLFGEGVDSTTECADISWLLPWLPSAEPACFGHAWLCTDKVNEIPSSVQLMGGLHRRIREAVDALASAEHQPPT</sequence>
<feature type="signal peptide" evidence="1">
    <location>
        <begin position="1"/>
        <end position="16"/>
    </location>
</feature>
<dbReference type="EMBL" id="CAUJNA010002624">
    <property type="protein sequence ID" value="CAJ1393686.1"/>
    <property type="molecule type" value="Genomic_DNA"/>
</dbReference>
<dbReference type="Pfam" id="PF00293">
    <property type="entry name" value="NUDIX"/>
    <property type="match status" value="1"/>
</dbReference>
<dbReference type="SUPFAM" id="SSF55811">
    <property type="entry name" value="Nudix"/>
    <property type="match status" value="1"/>
</dbReference>
<keyword evidence="4" id="KW-1185">Reference proteome</keyword>
<name>A0AA36IU45_9DINO</name>
<dbReference type="InterPro" id="IPR000086">
    <property type="entry name" value="NUDIX_hydrolase_dom"/>
</dbReference>
<keyword evidence="1" id="KW-0732">Signal</keyword>
<comment type="caution">
    <text evidence="3">The sequence shown here is derived from an EMBL/GenBank/DDBJ whole genome shotgun (WGS) entry which is preliminary data.</text>
</comment>
<reference evidence="3" key="1">
    <citation type="submission" date="2023-08" db="EMBL/GenBank/DDBJ databases">
        <authorList>
            <person name="Chen Y."/>
            <person name="Shah S."/>
            <person name="Dougan E. K."/>
            <person name="Thang M."/>
            <person name="Chan C."/>
        </authorList>
    </citation>
    <scope>NUCLEOTIDE SEQUENCE</scope>
</reference>
<organism evidence="3 4">
    <name type="scientific">Effrenium voratum</name>
    <dbReference type="NCBI Taxonomy" id="2562239"/>
    <lineage>
        <taxon>Eukaryota</taxon>
        <taxon>Sar</taxon>
        <taxon>Alveolata</taxon>
        <taxon>Dinophyceae</taxon>
        <taxon>Suessiales</taxon>
        <taxon>Symbiodiniaceae</taxon>
        <taxon>Effrenium</taxon>
    </lineage>
</organism>
<evidence type="ECO:0000313" key="4">
    <source>
        <dbReference type="Proteomes" id="UP001178507"/>
    </source>
</evidence>
<dbReference type="AlphaFoldDB" id="A0AA36IU45"/>
<protein>
    <recommendedName>
        <fullName evidence="2">Nudix hydrolase domain-containing protein</fullName>
    </recommendedName>
</protein>
<feature type="domain" description="Nudix hydrolase" evidence="2">
    <location>
        <begin position="56"/>
        <end position="208"/>
    </location>
</feature>
<dbReference type="PROSITE" id="PS51462">
    <property type="entry name" value="NUDIX"/>
    <property type="match status" value="1"/>
</dbReference>
<dbReference type="InterPro" id="IPR015797">
    <property type="entry name" value="NUDIX_hydrolase-like_dom_sf"/>
</dbReference>
<proteinExistence type="predicted"/>
<dbReference type="Gene3D" id="3.90.79.10">
    <property type="entry name" value="Nucleoside Triphosphate Pyrophosphohydrolase"/>
    <property type="match status" value="1"/>
</dbReference>
<evidence type="ECO:0000259" key="2">
    <source>
        <dbReference type="PROSITE" id="PS51462"/>
    </source>
</evidence>
<evidence type="ECO:0000313" key="3">
    <source>
        <dbReference type="EMBL" id="CAJ1393686.1"/>
    </source>
</evidence>
<feature type="chain" id="PRO_5041362104" description="Nudix hydrolase domain-containing protein" evidence="1">
    <location>
        <begin position="17"/>
        <end position="239"/>
    </location>
</feature>
<dbReference type="Proteomes" id="UP001178507">
    <property type="component" value="Unassembled WGS sequence"/>
</dbReference>
<gene>
    <name evidence="3" type="ORF">EVOR1521_LOCUS18504</name>
</gene>